<keyword evidence="2" id="KW-0732">Signal</keyword>
<dbReference type="EMBL" id="VFQE01000001">
    <property type="protein sequence ID" value="TQN41377.1"/>
    <property type="molecule type" value="Genomic_DNA"/>
</dbReference>
<dbReference type="Proteomes" id="UP000319865">
    <property type="component" value="Unassembled WGS sequence"/>
</dbReference>
<comment type="caution">
    <text evidence="4">The sequence shown here is derived from an EMBL/GenBank/DDBJ whole genome shotgun (WGS) entry which is preliminary data.</text>
</comment>
<dbReference type="OrthoDB" id="3393679at2"/>
<evidence type="ECO:0000256" key="1">
    <source>
        <dbReference type="SAM" id="MobiDB-lite"/>
    </source>
</evidence>
<dbReference type="AlphaFoldDB" id="A0A543PBC0"/>
<protein>
    <recommendedName>
        <fullName evidence="3">AMIN-like domain-containing protein</fullName>
    </recommendedName>
</protein>
<feature type="compositionally biased region" description="Low complexity" evidence="1">
    <location>
        <begin position="27"/>
        <end position="54"/>
    </location>
</feature>
<gene>
    <name evidence="4" type="ORF">FHU33_0745</name>
</gene>
<evidence type="ECO:0000313" key="5">
    <source>
        <dbReference type="Proteomes" id="UP000319865"/>
    </source>
</evidence>
<dbReference type="InterPro" id="IPR056303">
    <property type="entry name" value="AMIN-like"/>
</dbReference>
<reference evidence="4 5" key="1">
    <citation type="submission" date="2019-06" db="EMBL/GenBank/DDBJ databases">
        <title>Sequencing the genomes of 1000 actinobacteria strains.</title>
        <authorList>
            <person name="Klenk H.-P."/>
        </authorList>
    </citation>
    <scope>NUCLEOTIDE SEQUENCE [LARGE SCALE GENOMIC DNA]</scope>
    <source>
        <strain evidence="4 5">DSM 46837</strain>
    </source>
</reference>
<keyword evidence="5" id="KW-1185">Reference proteome</keyword>
<feature type="chain" id="PRO_5038437467" description="AMIN-like domain-containing protein" evidence="2">
    <location>
        <begin position="18"/>
        <end position="206"/>
    </location>
</feature>
<dbReference type="PROSITE" id="PS51257">
    <property type="entry name" value="PROKAR_LIPOPROTEIN"/>
    <property type="match status" value="1"/>
</dbReference>
<sequence>MRRPRVTVLVFAVLLVAACTDEVHGVASPGGPASSSTSPPSGGSPTPSAPQAPTDEQAPDDASFPADTEDDSGPAQPGTGDPAGAMHVDGLRFRSHDGYTRLVVDLNTNGVPEWTVGYSEPTGPGGGPVDIAGEAFLRVQLRTGAAPGGQSTSRIRTSPGPVVEALTTGFFEGYEEILLGIDGGQQPFRAFALTDPGRIVIDVRYG</sequence>
<dbReference type="Pfam" id="PF24837">
    <property type="entry name" value="AMIN-like"/>
    <property type="match status" value="1"/>
</dbReference>
<evidence type="ECO:0000313" key="4">
    <source>
        <dbReference type="EMBL" id="TQN41377.1"/>
    </source>
</evidence>
<organism evidence="4 5">
    <name type="scientific">Blastococcus colisei</name>
    <dbReference type="NCBI Taxonomy" id="1564162"/>
    <lineage>
        <taxon>Bacteria</taxon>
        <taxon>Bacillati</taxon>
        <taxon>Actinomycetota</taxon>
        <taxon>Actinomycetes</taxon>
        <taxon>Geodermatophilales</taxon>
        <taxon>Geodermatophilaceae</taxon>
        <taxon>Blastococcus</taxon>
    </lineage>
</organism>
<evidence type="ECO:0000259" key="3">
    <source>
        <dbReference type="Pfam" id="PF24837"/>
    </source>
</evidence>
<name>A0A543PBC0_9ACTN</name>
<dbReference type="RefSeq" id="WP_142024136.1">
    <property type="nucleotide sequence ID" value="NZ_VFQE01000001.1"/>
</dbReference>
<proteinExistence type="predicted"/>
<evidence type="ECO:0000256" key="2">
    <source>
        <dbReference type="SAM" id="SignalP"/>
    </source>
</evidence>
<feature type="region of interest" description="Disordered" evidence="1">
    <location>
        <begin position="25"/>
        <end position="88"/>
    </location>
</feature>
<feature type="domain" description="AMIN-like" evidence="3">
    <location>
        <begin position="88"/>
        <end position="204"/>
    </location>
</feature>
<feature type="signal peptide" evidence="2">
    <location>
        <begin position="1"/>
        <end position="17"/>
    </location>
</feature>
<accession>A0A543PBC0</accession>